<dbReference type="EMBL" id="RBTT01000023">
    <property type="protein sequence ID" value="RMU12395.1"/>
    <property type="molecule type" value="Genomic_DNA"/>
</dbReference>
<organism evidence="2 3">
    <name type="scientific">Pseudomonas syringae pv. coriandricola</name>
    <dbReference type="NCBI Taxonomy" id="264453"/>
    <lineage>
        <taxon>Bacteria</taxon>
        <taxon>Pseudomonadati</taxon>
        <taxon>Pseudomonadota</taxon>
        <taxon>Gammaproteobacteria</taxon>
        <taxon>Pseudomonadales</taxon>
        <taxon>Pseudomonadaceae</taxon>
        <taxon>Pseudomonas</taxon>
    </lineage>
</organism>
<evidence type="ECO:0000256" key="1">
    <source>
        <dbReference type="SAM" id="MobiDB-lite"/>
    </source>
</evidence>
<comment type="caution">
    <text evidence="2">The sequence shown here is derived from an EMBL/GenBank/DDBJ whole genome shotgun (WGS) entry which is preliminary data.</text>
</comment>
<reference evidence="2 3" key="1">
    <citation type="submission" date="2018-08" db="EMBL/GenBank/DDBJ databases">
        <title>Recombination of ecologically and evolutionarily significant loci maintains genetic cohesion in the Pseudomonas syringae species complex.</title>
        <authorList>
            <person name="Dillon M."/>
            <person name="Thakur S."/>
            <person name="Almeida R.N.D."/>
            <person name="Weir B.S."/>
            <person name="Guttman D.S."/>
        </authorList>
    </citation>
    <scope>NUCLEOTIDE SEQUENCE [LARGE SCALE GENOMIC DNA]</scope>
    <source>
        <strain evidence="2 3">ICMP 9829</strain>
    </source>
</reference>
<evidence type="ECO:0000313" key="2">
    <source>
        <dbReference type="EMBL" id="RMU12395.1"/>
    </source>
</evidence>
<dbReference type="Proteomes" id="UP000274212">
    <property type="component" value="Unassembled WGS sequence"/>
</dbReference>
<accession>A0A3M5RTM5</accession>
<dbReference type="AlphaFoldDB" id="A0A3M5RTM5"/>
<feature type="compositionally biased region" description="Basic and acidic residues" evidence="1">
    <location>
        <begin position="48"/>
        <end position="63"/>
    </location>
</feature>
<sequence length="63" mass="6891">MVCLDGVDGAPNFGDSREMLGELGFRNCEEALRGFLMGGNPLEGPENDGEKWSGYRESNKSCF</sequence>
<proteinExistence type="predicted"/>
<evidence type="ECO:0000313" key="3">
    <source>
        <dbReference type="Proteomes" id="UP000274212"/>
    </source>
</evidence>
<name>A0A3M5RTM5_9PSED</name>
<protein>
    <submittedName>
        <fullName evidence="2">Uncharacterized protein</fullName>
    </submittedName>
</protein>
<gene>
    <name evidence="2" type="ORF">ALP36_102543</name>
</gene>
<feature type="region of interest" description="Disordered" evidence="1">
    <location>
        <begin position="39"/>
        <end position="63"/>
    </location>
</feature>